<name>A0A8S3FNP5_9BILA</name>
<protein>
    <recommendedName>
        <fullName evidence="1">Protein kinase domain-containing protein</fullName>
    </recommendedName>
</protein>
<feature type="domain" description="Protein kinase" evidence="1">
    <location>
        <begin position="1"/>
        <end position="49"/>
    </location>
</feature>
<dbReference type="InterPro" id="IPR011009">
    <property type="entry name" value="Kinase-like_dom_sf"/>
</dbReference>
<comment type="caution">
    <text evidence="2">The sequence shown here is derived from an EMBL/GenBank/DDBJ whole genome shotgun (WGS) entry which is preliminary data.</text>
</comment>
<dbReference type="Gene3D" id="1.10.510.10">
    <property type="entry name" value="Transferase(Phosphotransferase) domain 1"/>
    <property type="match status" value="1"/>
</dbReference>
<dbReference type="Proteomes" id="UP000676336">
    <property type="component" value="Unassembled WGS sequence"/>
</dbReference>
<gene>
    <name evidence="2" type="ORF">SMN809_LOCUS63047</name>
</gene>
<dbReference type="GO" id="GO:0004672">
    <property type="term" value="F:protein kinase activity"/>
    <property type="evidence" value="ECO:0007669"/>
    <property type="project" value="InterPro"/>
</dbReference>
<dbReference type="InterPro" id="IPR000719">
    <property type="entry name" value="Prot_kinase_dom"/>
</dbReference>
<evidence type="ECO:0000259" key="1">
    <source>
        <dbReference type="PROSITE" id="PS50011"/>
    </source>
</evidence>
<dbReference type="PANTHER" id="PTHR11909">
    <property type="entry name" value="CASEIN KINASE-RELATED"/>
    <property type="match status" value="1"/>
</dbReference>
<evidence type="ECO:0000313" key="3">
    <source>
        <dbReference type="Proteomes" id="UP000676336"/>
    </source>
</evidence>
<organism evidence="2 3">
    <name type="scientific">Rotaria magnacalcarata</name>
    <dbReference type="NCBI Taxonomy" id="392030"/>
    <lineage>
        <taxon>Eukaryota</taxon>
        <taxon>Metazoa</taxon>
        <taxon>Spiralia</taxon>
        <taxon>Gnathifera</taxon>
        <taxon>Rotifera</taxon>
        <taxon>Eurotatoria</taxon>
        <taxon>Bdelloidea</taxon>
        <taxon>Philodinida</taxon>
        <taxon>Philodinidae</taxon>
        <taxon>Rotaria</taxon>
    </lineage>
</organism>
<feature type="non-terminal residue" evidence="2">
    <location>
        <position position="49"/>
    </location>
</feature>
<sequence length="49" mass="5623">MGIGRKGNLVYIIDFGLAKKYRDARTHQHIPYRENKNLTGTARYASINT</sequence>
<dbReference type="SUPFAM" id="SSF56112">
    <property type="entry name" value="Protein kinase-like (PK-like)"/>
    <property type="match status" value="1"/>
</dbReference>
<dbReference type="InterPro" id="IPR050235">
    <property type="entry name" value="CK1_Ser-Thr_kinase"/>
</dbReference>
<dbReference type="EMBL" id="CAJOBI010267934">
    <property type="protein sequence ID" value="CAF5132863.1"/>
    <property type="molecule type" value="Genomic_DNA"/>
</dbReference>
<dbReference type="PROSITE" id="PS50011">
    <property type="entry name" value="PROTEIN_KINASE_DOM"/>
    <property type="match status" value="1"/>
</dbReference>
<proteinExistence type="predicted"/>
<dbReference type="AlphaFoldDB" id="A0A8S3FNP5"/>
<accession>A0A8S3FNP5</accession>
<reference evidence="2" key="1">
    <citation type="submission" date="2021-02" db="EMBL/GenBank/DDBJ databases">
        <authorList>
            <person name="Nowell W R."/>
        </authorList>
    </citation>
    <scope>NUCLEOTIDE SEQUENCE</scope>
</reference>
<dbReference type="GO" id="GO:0005524">
    <property type="term" value="F:ATP binding"/>
    <property type="evidence" value="ECO:0007669"/>
    <property type="project" value="InterPro"/>
</dbReference>
<evidence type="ECO:0000313" key="2">
    <source>
        <dbReference type="EMBL" id="CAF5132863.1"/>
    </source>
</evidence>